<keyword evidence="4" id="KW-1003">Cell membrane</keyword>
<evidence type="ECO:0000256" key="5">
    <source>
        <dbReference type="ARBA" id="ARBA00022692"/>
    </source>
</evidence>
<feature type="transmembrane region" description="Helical" evidence="8">
    <location>
        <begin position="473"/>
        <end position="495"/>
    </location>
</feature>
<organism evidence="9 10">
    <name type="scientific">Sphingobacterium athyrii</name>
    <dbReference type="NCBI Taxonomy" id="2152717"/>
    <lineage>
        <taxon>Bacteria</taxon>
        <taxon>Pseudomonadati</taxon>
        <taxon>Bacteroidota</taxon>
        <taxon>Sphingobacteriia</taxon>
        <taxon>Sphingobacteriales</taxon>
        <taxon>Sphingobacteriaceae</taxon>
        <taxon>Sphingobacterium</taxon>
    </lineage>
</organism>
<evidence type="ECO:0000256" key="8">
    <source>
        <dbReference type="SAM" id="Phobius"/>
    </source>
</evidence>
<keyword evidence="5 8" id="KW-0812">Transmembrane</keyword>
<dbReference type="Pfam" id="PF02028">
    <property type="entry name" value="BCCT"/>
    <property type="match status" value="1"/>
</dbReference>
<name>A0A363P002_9SPHI</name>
<keyword evidence="10" id="KW-1185">Reference proteome</keyword>
<feature type="transmembrane region" description="Helical" evidence="8">
    <location>
        <begin position="445"/>
        <end position="467"/>
    </location>
</feature>
<dbReference type="AlphaFoldDB" id="A0A363P002"/>
<feature type="transmembrane region" description="Helical" evidence="8">
    <location>
        <begin position="227"/>
        <end position="249"/>
    </location>
</feature>
<feature type="transmembrane region" description="Helical" evidence="8">
    <location>
        <begin position="138"/>
        <end position="161"/>
    </location>
</feature>
<comment type="subcellular location">
    <subcellularLocation>
        <location evidence="1">Cell membrane</location>
        <topology evidence="1">Multi-pass membrane protein</topology>
    </subcellularLocation>
</comment>
<keyword evidence="6 8" id="KW-1133">Transmembrane helix</keyword>
<accession>A0A363P002</accession>
<protein>
    <submittedName>
        <fullName evidence="9">Transporter</fullName>
    </submittedName>
</protein>
<feature type="transmembrane region" description="Helical" evidence="8">
    <location>
        <begin position="405"/>
        <end position="433"/>
    </location>
</feature>
<dbReference type="NCBIfam" id="TIGR00842">
    <property type="entry name" value="bcct"/>
    <property type="match status" value="1"/>
</dbReference>
<evidence type="ECO:0000313" key="9">
    <source>
        <dbReference type="EMBL" id="PUV26268.1"/>
    </source>
</evidence>
<evidence type="ECO:0000256" key="2">
    <source>
        <dbReference type="ARBA" id="ARBA00005658"/>
    </source>
</evidence>
<dbReference type="PANTHER" id="PTHR30047">
    <property type="entry name" value="HIGH-AFFINITY CHOLINE TRANSPORT PROTEIN-RELATED"/>
    <property type="match status" value="1"/>
</dbReference>
<reference evidence="9 10" key="1">
    <citation type="submission" date="2018-04" db="EMBL/GenBank/DDBJ databases">
        <title>Sphingobacterium sp. M46 Genome.</title>
        <authorList>
            <person name="Cheng J."/>
            <person name="Li Y."/>
        </authorList>
    </citation>
    <scope>NUCLEOTIDE SEQUENCE [LARGE SCALE GENOMIC DNA]</scope>
    <source>
        <strain evidence="9 10">M46</strain>
    </source>
</reference>
<dbReference type="PROSITE" id="PS01303">
    <property type="entry name" value="BCCT"/>
    <property type="match status" value="1"/>
</dbReference>
<dbReference type="PANTHER" id="PTHR30047:SF7">
    <property type="entry name" value="HIGH-AFFINITY CHOLINE TRANSPORT PROTEIN"/>
    <property type="match status" value="1"/>
</dbReference>
<keyword evidence="7 8" id="KW-0472">Membrane</keyword>
<feature type="transmembrane region" description="Helical" evidence="8">
    <location>
        <begin position="188"/>
        <end position="207"/>
    </location>
</feature>
<evidence type="ECO:0000256" key="3">
    <source>
        <dbReference type="ARBA" id="ARBA00022448"/>
    </source>
</evidence>
<comment type="caution">
    <text evidence="9">The sequence shown here is derived from an EMBL/GenBank/DDBJ whole genome shotgun (WGS) entry which is preliminary data.</text>
</comment>
<evidence type="ECO:0000256" key="7">
    <source>
        <dbReference type="ARBA" id="ARBA00023136"/>
    </source>
</evidence>
<dbReference type="GO" id="GO:0005886">
    <property type="term" value="C:plasma membrane"/>
    <property type="evidence" value="ECO:0007669"/>
    <property type="project" value="UniProtKB-SubCell"/>
</dbReference>
<feature type="transmembrane region" description="Helical" evidence="8">
    <location>
        <begin position="89"/>
        <end position="109"/>
    </location>
</feature>
<gene>
    <name evidence="9" type="ORF">DCO56_04765</name>
</gene>
<dbReference type="RefSeq" id="WP_108632556.1">
    <property type="nucleotide sequence ID" value="NZ_QCXX01000001.1"/>
</dbReference>
<evidence type="ECO:0000256" key="6">
    <source>
        <dbReference type="ARBA" id="ARBA00022989"/>
    </source>
</evidence>
<feature type="transmembrane region" description="Helical" evidence="8">
    <location>
        <begin position="347"/>
        <end position="366"/>
    </location>
</feature>
<dbReference type="OrthoDB" id="9775735at2"/>
<keyword evidence="3" id="KW-0813">Transport</keyword>
<feature type="transmembrane region" description="Helical" evidence="8">
    <location>
        <begin position="261"/>
        <end position="281"/>
    </location>
</feature>
<dbReference type="InterPro" id="IPR000060">
    <property type="entry name" value="BCCT_transptr"/>
</dbReference>
<comment type="similarity">
    <text evidence="2">Belongs to the BCCT transporter (TC 2.A.15) family.</text>
</comment>
<feature type="transmembrane region" description="Helical" evidence="8">
    <location>
        <begin position="50"/>
        <end position="69"/>
    </location>
</feature>
<evidence type="ECO:0000256" key="1">
    <source>
        <dbReference type="ARBA" id="ARBA00004651"/>
    </source>
</evidence>
<proteinExistence type="inferred from homology"/>
<dbReference type="Proteomes" id="UP000250831">
    <property type="component" value="Unassembled WGS sequence"/>
</dbReference>
<sequence>MIFSKSTFNKGIVIPSLIFIIGVCLLSVFLPTLTVRLLDTVKEFIFVNLNWVYVWAVTLFVIFLVYLMFSKFGKTKLGSNDSKPEYSFFSWISMLFAAGMGIGLMYFSVAEPMQHYSTDVFAANHYINRAKNAQLYTFFHWGIHAWAIYGVVGLALSYFAYRYRLPLSLRSCFYPLLKNKINGKMGNAIDVFALCSTFFGITTTLGFGVVQVNAGLQTLGIVAESSFTYQIIIVGILTLLSIISATSGVDKGVKLLSSINVIAVVVLLLFVLFLGPTVYLIGSFTEGIGNYINNFFGLTFDTHVYDEATLPWFYNWTILYWAWWISWSPYVGLFIAKISKGRTIREFVAAVLIIPTLFNFIWMSVFGNSAIWFDINIAKGALSALADNPDALMFKFLDFLPLSELVSYLVILIIVIFFVTSADSGILVMNSIATKNAARSPKWQMVFWGALLAILALMLLNTGGLQALQTMTLITALPFSMIMLLFCVSLVKALVIDRSYYDRDFSVSTVPWSGEFWKDRLKQIISFKSSASVDQFIDTTVKLAFEELQSEFKQNGIEAKIKKVDSPGTIEIEIRYDVVNNFIYGVKNQVKVVSDYVMEEDNLPDLEDKKTYFPKSYFGDAREGYDVQYFTKNELISDVLKHYERFLEIISEEKNEMFISSNANKNLR</sequence>
<feature type="transmembrane region" description="Helical" evidence="8">
    <location>
        <begin position="12"/>
        <end position="30"/>
    </location>
</feature>
<dbReference type="EMBL" id="QCXX01000001">
    <property type="protein sequence ID" value="PUV26268.1"/>
    <property type="molecule type" value="Genomic_DNA"/>
</dbReference>
<feature type="transmembrane region" description="Helical" evidence="8">
    <location>
        <begin position="313"/>
        <end position="335"/>
    </location>
</feature>
<evidence type="ECO:0000313" key="10">
    <source>
        <dbReference type="Proteomes" id="UP000250831"/>
    </source>
</evidence>
<dbReference type="GO" id="GO:0022857">
    <property type="term" value="F:transmembrane transporter activity"/>
    <property type="evidence" value="ECO:0007669"/>
    <property type="project" value="InterPro"/>
</dbReference>
<evidence type="ECO:0000256" key="4">
    <source>
        <dbReference type="ARBA" id="ARBA00022475"/>
    </source>
</evidence>
<dbReference type="InterPro" id="IPR018093">
    <property type="entry name" value="BCCT_CS"/>
</dbReference>